<organism evidence="3 4">
    <name type="scientific">Oculimacula yallundae</name>
    <dbReference type="NCBI Taxonomy" id="86028"/>
    <lineage>
        <taxon>Eukaryota</taxon>
        <taxon>Fungi</taxon>
        <taxon>Dikarya</taxon>
        <taxon>Ascomycota</taxon>
        <taxon>Pezizomycotina</taxon>
        <taxon>Leotiomycetes</taxon>
        <taxon>Helotiales</taxon>
        <taxon>Ploettnerulaceae</taxon>
        <taxon>Oculimacula</taxon>
    </lineage>
</organism>
<feature type="domain" description="Phospholipase/carboxylesterase/thioesterase" evidence="2">
    <location>
        <begin position="77"/>
        <end position="197"/>
    </location>
</feature>
<keyword evidence="4" id="KW-1185">Reference proteome</keyword>
<feature type="domain" description="Phospholipase/carboxylesterase/thioesterase" evidence="2">
    <location>
        <begin position="247"/>
        <end position="308"/>
    </location>
</feature>
<dbReference type="InterPro" id="IPR029058">
    <property type="entry name" value="AB_hydrolase_fold"/>
</dbReference>
<dbReference type="Pfam" id="PF02230">
    <property type="entry name" value="Abhydrolase_2"/>
    <property type="match status" value="2"/>
</dbReference>
<dbReference type="PANTHER" id="PTHR10655:SF63">
    <property type="entry name" value="PHOSPHOLIPASE_CARBOXYLESTERASE_THIOESTERASE DOMAIN-CONTAINING PROTEIN"/>
    <property type="match status" value="1"/>
</dbReference>
<accession>A0ABR4CKC1</accession>
<proteinExistence type="inferred from homology"/>
<reference evidence="3 4" key="1">
    <citation type="journal article" date="2024" name="Commun. Biol.">
        <title>Comparative genomic analysis of thermophilic fungi reveals convergent evolutionary adaptations and gene losses.</title>
        <authorList>
            <person name="Steindorff A.S."/>
            <person name="Aguilar-Pontes M.V."/>
            <person name="Robinson A.J."/>
            <person name="Andreopoulos B."/>
            <person name="LaButti K."/>
            <person name="Kuo A."/>
            <person name="Mondo S."/>
            <person name="Riley R."/>
            <person name="Otillar R."/>
            <person name="Haridas S."/>
            <person name="Lipzen A."/>
            <person name="Grimwood J."/>
            <person name="Schmutz J."/>
            <person name="Clum A."/>
            <person name="Reid I.D."/>
            <person name="Moisan M.C."/>
            <person name="Butler G."/>
            <person name="Nguyen T.T.M."/>
            <person name="Dewar K."/>
            <person name="Conant G."/>
            <person name="Drula E."/>
            <person name="Henrissat B."/>
            <person name="Hansel C."/>
            <person name="Singer S."/>
            <person name="Hutchinson M.I."/>
            <person name="de Vries R.P."/>
            <person name="Natvig D.O."/>
            <person name="Powell A.J."/>
            <person name="Tsang A."/>
            <person name="Grigoriev I.V."/>
        </authorList>
    </citation>
    <scope>NUCLEOTIDE SEQUENCE [LARGE SCALE GENOMIC DNA]</scope>
    <source>
        <strain evidence="3 4">CBS 494.80</strain>
    </source>
</reference>
<comment type="caution">
    <text evidence="3">The sequence shown here is derived from an EMBL/GenBank/DDBJ whole genome shotgun (WGS) entry which is preliminary data.</text>
</comment>
<dbReference type="SUPFAM" id="SSF53474">
    <property type="entry name" value="alpha/beta-Hydrolases"/>
    <property type="match status" value="1"/>
</dbReference>
<evidence type="ECO:0000259" key="2">
    <source>
        <dbReference type="Pfam" id="PF02230"/>
    </source>
</evidence>
<evidence type="ECO:0000256" key="1">
    <source>
        <dbReference type="ARBA" id="ARBA00006499"/>
    </source>
</evidence>
<dbReference type="InterPro" id="IPR003140">
    <property type="entry name" value="PLipase/COase/thioEstase"/>
</dbReference>
<evidence type="ECO:0000313" key="3">
    <source>
        <dbReference type="EMBL" id="KAL2070417.1"/>
    </source>
</evidence>
<protein>
    <recommendedName>
        <fullName evidence="2">Phospholipase/carboxylesterase/thioesterase domain-containing protein</fullName>
    </recommendedName>
</protein>
<dbReference type="PANTHER" id="PTHR10655">
    <property type="entry name" value="LYSOPHOSPHOLIPASE-RELATED"/>
    <property type="match status" value="1"/>
</dbReference>
<dbReference type="EMBL" id="JAZHXI010000006">
    <property type="protein sequence ID" value="KAL2070417.1"/>
    <property type="molecule type" value="Genomic_DNA"/>
</dbReference>
<gene>
    <name evidence="3" type="ORF">VTL71DRAFT_13443</name>
</gene>
<dbReference type="InterPro" id="IPR050565">
    <property type="entry name" value="LYPA1-2/EST-like"/>
</dbReference>
<evidence type="ECO:0000313" key="4">
    <source>
        <dbReference type="Proteomes" id="UP001595075"/>
    </source>
</evidence>
<sequence>MSEQPSRSIGIATHPEPYIRLPTTSHQTTLIVLHGTSGNGPQFAEQFLPTLFSQPRATQADASSVKVADKKFTLQEYFPNCKFVFPTGAFRKVTVFGGQETNAWFDIADFGDRTKGEMEMIDGMWESCLYLADLVRNEIEELSGKGDGKVVLAGLSQGSATGIMLLLTGEIHRLGYQPGFGGFVGFSGWLPFRRQIEGVISDEYNGKLDFGGDVAAKRTETTSYIRRLLGLESSNSNDERYLPGQNHLDVPVFLGHGELDVKVNYQWGLEMRDTLSHLDMKISFKSYEGLHHWINEQEIEDVADFLGTLWYRGEAEADM</sequence>
<dbReference type="Proteomes" id="UP001595075">
    <property type="component" value="Unassembled WGS sequence"/>
</dbReference>
<dbReference type="Gene3D" id="3.40.50.1820">
    <property type="entry name" value="alpha/beta hydrolase"/>
    <property type="match status" value="1"/>
</dbReference>
<comment type="similarity">
    <text evidence="1">Belongs to the AB hydrolase superfamily. AB hydrolase 2 family.</text>
</comment>
<name>A0ABR4CKC1_9HELO</name>